<reference evidence="1" key="2">
    <citation type="journal article" date="2015" name="Data Brief">
        <title>Shoot transcriptome of the giant reed, Arundo donax.</title>
        <authorList>
            <person name="Barrero R.A."/>
            <person name="Guerrero F.D."/>
            <person name="Moolhuijzen P."/>
            <person name="Goolsby J.A."/>
            <person name="Tidwell J."/>
            <person name="Bellgard S.E."/>
            <person name="Bellgard M.I."/>
        </authorList>
    </citation>
    <scope>NUCLEOTIDE SEQUENCE</scope>
    <source>
        <tissue evidence="1">Shoot tissue taken approximately 20 cm above the soil surface</tissue>
    </source>
</reference>
<sequence>MMCRPLNFPVQKLSLKEHHDYKQAYCLLQQMGDILEFQTEAKEQQTCWIENEVLVHLLIVQWYSCGYF</sequence>
<dbReference type="AlphaFoldDB" id="A0A0A9I341"/>
<dbReference type="EMBL" id="GBRH01158328">
    <property type="protein sequence ID" value="JAE39568.1"/>
    <property type="molecule type" value="Transcribed_RNA"/>
</dbReference>
<protein>
    <submittedName>
        <fullName evidence="1">Uncharacterized protein</fullName>
    </submittedName>
</protein>
<name>A0A0A9I341_ARUDO</name>
<accession>A0A0A9I341</accession>
<organism evidence="1">
    <name type="scientific">Arundo donax</name>
    <name type="common">Giant reed</name>
    <name type="synonym">Donax arundinaceus</name>
    <dbReference type="NCBI Taxonomy" id="35708"/>
    <lineage>
        <taxon>Eukaryota</taxon>
        <taxon>Viridiplantae</taxon>
        <taxon>Streptophyta</taxon>
        <taxon>Embryophyta</taxon>
        <taxon>Tracheophyta</taxon>
        <taxon>Spermatophyta</taxon>
        <taxon>Magnoliopsida</taxon>
        <taxon>Liliopsida</taxon>
        <taxon>Poales</taxon>
        <taxon>Poaceae</taxon>
        <taxon>PACMAD clade</taxon>
        <taxon>Arundinoideae</taxon>
        <taxon>Arundineae</taxon>
        <taxon>Arundo</taxon>
    </lineage>
</organism>
<reference evidence="1" key="1">
    <citation type="submission" date="2014-09" db="EMBL/GenBank/DDBJ databases">
        <authorList>
            <person name="Magalhaes I.L.F."/>
            <person name="Oliveira U."/>
            <person name="Santos F.R."/>
            <person name="Vidigal T.H.D.A."/>
            <person name="Brescovit A.D."/>
            <person name="Santos A.J."/>
        </authorList>
    </citation>
    <scope>NUCLEOTIDE SEQUENCE</scope>
    <source>
        <tissue evidence="1">Shoot tissue taken approximately 20 cm above the soil surface</tissue>
    </source>
</reference>
<evidence type="ECO:0000313" key="1">
    <source>
        <dbReference type="EMBL" id="JAE39568.1"/>
    </source>
</evidence>
<proteinExistence type="predicted"/>